<dbReference type="InterPro" id="IPR015202">
    <property type="entry name" value="GO-like_E_set"/>
</dbReference>
<evidence type="ECO:0000256" key="6">
    <source>
        <dbReference type="ARBA" id="ARBA00077505"/>
    </source>
</evidence>
<evidence type="ECO:0000256" key="3">
    <source>
        <dbReference type="ARBA" id="ARBA00022729"/>
    </source>
</evidence>
<proteinExistence type="predicted"/>
<evidence type="ECO:0000256" key="4">
    <source>
        <dbReference type="ARBA" id="ARBA00023002"/>
    </source>
</evidence>
<dbReference type="SUPFAM" id="SSF50965">
    <property type="entry name" value="Galactose oxidase, central domain"/>
    <property type="match status" value="1"/>
</dbReference>
<evidence type="ECO:0000256" key="2">
    <source>
        <dbReference type="ARBA" id="ARBA00022525"/>
    </source>
</evidence>
<dbReference type="SUPFAM" id="SSF81296">
    <property type="entry name" value="E set domains"/>
    <property type="match status" value="1"/>
</dbReference>
<evidence type="ECO:0000313" key="11">
    <source>
        <dbReference type="Proteomes" id="UP000594263"/>
    </source>
</evidence>
<evidence type="ECO:0000259" key="9">
    <source>
        <dbReference type="Pfam" id="PF09118"/>
    </source>
</evidence>
<feature type="chain" id="PRO_5029719845" description="Aldehyde oxidase GLOX" evidence="7">
    <location>
        <begin position="23"/>
        <end position="558"/>
    </location>
</feature>
<dbReference type="Pfam" id="PF09118">
    <property type="entry name" value="GO-like_E_set"/>
    <property type="match status" value="1"/>
</dbReference>
<dbReference type="AlphaFoldDB" id="A0A7N1A4B8"/>
<dbReference type="InterPro" id="IPR009880">
    <property type="entry name" value="Glyoxal_oxidase_N"/>
</dbReference>
<dbReference type="CDD" id="cd02851">
    <property type="entry name" value="E_set_GO_C"/>
    <property type="match status" value="1"/>
</dbReference>
<evidence type="ECO:0000256" key="5">
    <source>
        <dbReference type="ARBA" id="ARBA00073112"/>
    </source>
</evidence>
<evidence type="ECO:0000256" key="1">
    <source>
        <dbReference type="ARBA" id="ARBA00004613"/>
    </source>
</evidence>
<evidence type="ECO:0000259" key="8">
    <source>
        <dbReference type="Pfam" id="PF07250"/>
    </source>
</evidence>
<keyword evidence="4" id="KW-0560">Oxidoreductase</keyword>
<dbReference type="InterPro" id="IPR014756">
    <property type="entry name" value="Ig_E-set"/>
</dbReference>
<dbReference type="PANTHER" id="PTHR32208">
    <property type="entry name" value="SECRETED PROTEIN-RELATED"/>
    <property type="match status" value="1"/>
</dbReference>
<dbReference type="Gene3D" id="2.130.10.80">
    <property type="entry name" value="Galactose oxidase/kelch, beta-propeller"/>
    <property type="match status" value="1"/>
</dbReference>
<dbReference type="Proteomes" id="UP000594263">
    <property type="component" value="Unplaced"/>
</dbReference>
<keyword evidence="11" id="KW-1185">Reference proteome</keyword>
<feature type="signal peptide" evidence="7">
    <location>
        <begin position="1"/>
        <end position="22"/>
    </location>
</feature>
<feature type="domain" description="Galactose oxidase-like Early set" evidence="9">
    <location>
        <begin position="449"/>
        <end position="555"/>
    </location>
</feature>
<dbReference type="PANTHER" id="PTHR32208:SF62">
    <property type="entry name" value="OXIDASE, PUTATIVE, EXPRESSED-RELATED"/>
    <property type="match status" value="1"/>
</dbReference>
<dbReference type="OMA" id="LLEPRMM"/>
<protein>
    <recommendedName>
        <fullName evidence="5">Aldehyde oxidase GLOX</fullName>
    </recommendedName>
    <alternativeName>
        <fullName evidence="6">Glyoxal oxidase</fullName>
    </alternativeName>
</protein>
<reference evidence="10" key="1">
    <citation type="submission" date="2021-01" db="UniProtKB">
        <authorList>
            <consortium name="EnsemblPlants"/>
        </authorList>
    </citation>
    <scope>IDENTIFICATION</scope>
</reference>
<dbReference type="Gramene" id="Kaladp0095s0699.1.v1.1">
    <property type="protein sequence ID" value="Kaladp0095s0699.1.v1.1.CDS.1"/>
    <property type="gene ID" value="Kaladp0095s0699.v1.1"/>
</dbReference>
<dbReference type="InterPro" id="IPR037293">
    <property type="entry name" value="Gal_Oxidase_central_sf"/>
</dbReference>
<keyword evidence="2" id="KW-0964">Secreted</keyword>
<dbReference type="FunFam" id="2.130.10.80:FF:000001">
    <property type="entry name" value="Aldehyde oxidase GLOX"/>
    <property type="match status" value="1"/>
</dbReference>
<evidence type="ECO:0000256" key="7">
    <source>
        <dbReference type="SAM" id="SignalP"/>
    </source>
</evidence>
<dbReference type="GO" id="GO:0016491">
    <property type="term" value="F:oxidoreductase activity"/>
    <property type="evidence" value="ECO:0007669"/>
    <property type="project" value="UniProtKB-KW"/>
</dbReference>
<sequence length="558" mass="60991">MASASIFTFLLLFLLLASIAYPDSSQAAAASGGGSWQLLQPNIGITAMHMQLLHNDRVVIYDRTDFGRSNLSLPDGRCRHNPNDTALNIDCTAHSVEYDVAANTFRALFVYSDIWCSSGAVMPNGTLIQAGGYNDGDKVVRVFDPCEDSGCDWVEAGSVLAVKRWYATSHVIPGGRQIIIGGRRQFNYEFYPKAADGGSALKKLPFLVETFEAGHENNLYPFVFLSPDGSLFVFANNRAISLDYLNNKVIRTYPVIPGGNPRSYPSTGSAVLLPLRNLNDGAKCEAEVLVCGGAPKGSFGQVEKRGNFVPALDTCGRIKITDPDPQWAMETMPLRRTMGDMTLLPNGDVLIINGASNGTAGWENAHGPVLNPVLYRPNAPPGSRFQVQNPTQIPRMYHSSSILLRDGRILVGGSNPHIGYEFRGVQYPTELRLESFSPGYLDPGNDYLRPRIYSPPSQHAVTHGQDVVIRFNIRGRINFSAISATLVAPSFTTHSFAMSHRLLELGFGNSVKLVGNLAYEIRARAPGTEYLAPAGYYMLFVVHQGIPSEGIWIQIKSQ</sequence>
<dbReference type="InterPro" id="IPR013783">
    <property type="entry name" value="Ig-like_fold"/>
</dbReference>
<name>A0A7N1A4B8_KALFE</name>
<evidence type="ECO:0000313" key="10">
    <source>
        <dbReference type="EnsemblPlants" id="Kaladp0095s0699.1.v1.1.CDS.1"/>
    </source>
</evidence>
<dbReference type="InterPro" id="IPR011043">
    <property type="entry name" value="Gal_Oxase/kelch_b-propeller"/>
</dbReference>
<feature type="domain" description="Glyoxal oxidase N-terminal" evidence="8">
    <location>
        <begin position="48"/>
        <end position="440"/>
    </location>
</feature>
<dbReference type="Gene3D" id="2.60.40.10">
    <property type="entry name" value="Immunoglobulins"/>
    <property type="match status" value="1"/>
</dbReference>
<dbReference type="Pfam" id="PF07250">
    <property type="entry name" value="Glyoxal_oxid_N"/>
    <property type="match status" value="1"/>
</dbReference>
<comment type="subcellular location">
    <subcellularLocation>
        <location evidence="1">Secreted</location>
    </subcellularLocation>
</comment>
<keyword evidence="3 7" id="KW-0732">Signal</keyword>
<accession>A0A7N1A4B8</accession>
<dbReference type="GO" id="GO:0005615">
    <property type="term" value="C:extracellular space"/>
    <property type="evidence" value="ECO:0007669"/>
    <property type="project" value="UniProtKB-ARBA"/>
</dbReference>
<organism evidence="10 11">
    <name type="scientific">Kalanchoe fedtschenkoi</name>
    <name type="common">Lavender scallops</name>
    <name type="synonym">South American air plant</name>
    <dbReference type="NCBI Taxonomy" id="63787"/>
    <lineage>
        <taxon>Eukaryota</taxon>
        <taxon>Viridiplantae</taxon>
        <taxon>Streptophyta</taxon>
        <taxon>Embryophyta</taxon>
        <taxon>Tracheophyta</taxon>
        <taxon>Spermatophyta</taxon>
        <taxon>Magnoliopsida</taxon>
        <taxon>eudicotyledons</taxon>
        <taxon>Gunneridae</taxon>
        <taxon>Pentapetalae</taxon>
        <taxon>Saxifragales</taxon>
        <taxon>Crassulaceae</taxon>
        <taxon>Kalanchoe</taxon>
    </lineage>
</organism>
<dbReference type="EnsemblPlants" id="Kaladp0095s0699.1.v1.1">
    <property type="protein sequence ID" value="Kaladp0095s0699.1.v1.1.CDS.1"/>
    <property type="gene ID" value="Kaladp0095s0699.v1.1"/>
</dbReference>